<dbReference type="AlphaFoldDB" id="A0A318S9L3"/>
<dbReference type="GO" id="GO:0016740">
    <property type="term" value="F:transferase activity"/>
    <property type="evidence" value="ECO:0007669"/>
    <property type="project" value="UniProtKB-KW"/>
</dbReference>
<dbReference type="InterPro" id="IPR012853">
    <property type="entry name" value="CPT"/>
</dbReference>
<dbReference type="SUPFAM" id="SSF52540">
    <property type="entry name" value="P-loop containing nucleoside triphosphate hydrolases"/>
    <property type="match status" value="1"/>
</dbReference>
<comment type="caution">
    <text evidence="3">The sequence shown here is derived from an EMBL/GenBank/DDBJ whole genome shotgun (WGS) entry which is preliminary data.</text>
</comment>
<protein>
    <submittedName>
        <fullName evidence="3">Chloramphenicol 3-O phosphotransferase</fullName>
    </submittedName>
</protein>
<keyword evidence="3" id="KW-0808">Transferase</keyword>
<evidence type="ECO:0000313" key="3">
    <source>
        <dbReference type="EMBL" id="PYE53153.1"/>
    </source>
</evidence>
<dbReference type="InterPro" id="IPR027417">
    <property type="entry name" value="P-loop_NTPase"/>
</dbReference>
<dbReference type="GO" id="GO:0005524">
    <property type="term" value="F:ATP binding"/>
    <property type="evidence" value="ECO:0007669"/>
    <property type="project" value="InterPro"/>
</dbReference>
<dbReference type="PIRSF" id="PIRSF007531">
    <property type="entry name" value="CPT"/>
    <property type="match status" value="1"/>
</dbReference>
<feature type="active site" evidence="1">
    <location>
        <position position="42"/>
    </location>
</feature>
<evidence type="ECO:0000256" key="1">
    <source>
        <dbReference type="PIRSR" id="PIRSR007531-1"/>
    </source>
</evidence>
<dbReference type="OrthoDB" id="9811101at2"/>
<keyword evidence="4" id="KW-1185">Reference proteome</keyword>
<feature type="binding site" evidence="2">
    <location>
        <begin position="15"/>
        <end position="22"/>
    </location>
    <ligand>
        <name>ATP</name>
        <dbReference type="ChEBI" id="CHEBI:30616"/>
    </ligand>
</feature>
<gene>
    <name evidence="3" type="ORF">DES52_110137</name>
</gene>
<accession>A0A318S9L3</accession>
<evidence type="ECO:0000256" key="2">
    <source>
        <dbReference type="PIRSR" id="PIRSR007531-2"/>
    </source>
</evidence>
<dbReference type="Proteomes" id="UP000248326">
    <property type="component" value="Unassembled WGS sequence"/>
</dbReference>
<organism evidence="3 4">
    <name type="scientific">Deinococcus yavapaiensis KR-236</name>
    <dbReference type="NCBI Taxonomy" id="694435"/>
    <lineage>
        <taxon>Bacteria</taxon>
        <taxon>Thermotogati</taxon>
        <taxon>Deinococcota</taxon>
        <taxon>Deinococci</taxon>
        <taxon>Deinococcales</taxon>
        <taxon>Deinococcaceae</taxon>
        <taxon>Deinococcus</taxon>
    </lineage>
</organism>
<dbReference type="Pfam" id="PF07931">
    <property type="entry name" value="CPT"/>
    <property type="match status" value="1"/>
</dbReference>
<name>A0A318S9L3_9DEIO</name>
<dbReference type="Gene3D" id="3.40.50.300">
    <property type="entry name" value="P-loop containing nucleotide triphosphate hydrolases"/>
    <property type="match status" value="1"/>
</dbReference>
<evidence type="ECO:0000313" key="4">
    <source>
        <dbReference type="Proteomes" id="UP000248326"/>
    </source>
</evidence>
<proteinExistence type="predicted"/>
<reference evidence="3 4" key="1">
    <citation type="submission" date="2018-06" db="EMBL/GenBank/DDBJ databases">
        <title>Genomic Encyclopedia of Type Strains, Phase IV (KMG-IV): sequencing the most valuable type-strain genomes for metagenomic binning, comparative biology and taxonomic classification.</title>
        <authorList>
            <person name="Goeker M."/>
        </authorList>
    </citation>
    <scope>NUCLEOTIDE SEQUENCE [LARGE SCALE GENOMIC DNA]</scope>
    <source>
        <strain evidence="3 4">DSM 18048</strain>
    </source>
</reference>
<sequence length="194" mass="21968">MMNDAKPGKIILLNGASSAGKSTLARALQAHLDEPFLQFSPDFLLFHEAVLPRRHDLGGPFSWHAMRPKFFEGYLNCLPALASAGNNLVTDFVLETREQWFGLVKRLAAFDVFFVGVHVALEELERRERQRGDRRLGDARRDFEIVHSFGRYDFEVDSSHPPEENARRIIDAWRARSSVGVFARAAREIESAGT</sequence>
<dbReference type="RefSeq" id="WP_110887357.1">
    <property type="nucleotide sequence ID" value="NZ_QJSX01000010.1"/>
</dbReference>
<dbReference type="EMBL" id="QJSX01000010">
    <property type="protein sequence ID" value="PYE53153.1"/>
    <property type="molecule type" value="Genomic_DNA"/>
</dbReference>